<dbReference type="InterPro" id="IPR005490">
    <property type="entry name" value="LD_TPept_cat_dom"/>
</dbReference>
<comment type="pathway">
    <text evidence="1">Cell wall biogenesis; peptidoglycan biosynthesis.</text>
</comment>
<evidence type="ECO:0000313" key="10">
    <source>
        <dbReference type="Proteomes" id="UP000190814"/>
    </source>
</evidence>
<keyword evidence="3" id="KW-0133">Cell shape</keyword>
<organism evidence="9 10">
    <name type="scientific">Eubacterium uniforme</name>
    <dbReference type="NCBI Taxonomy" id="39495"/>
    <lineage>
        <taxon>Bacteria</taxon>
        <taxon>Bacillati</taxon>
        <taxon>Bacillota</taxon>
        <taxon>Clostridia</taxon>
        <taxon>Eubacteriales</taxon>
        <taxon>Eubacteriaceae</taxon>
        <taxon>Eubacterium</taxon>
    </lineage>
</organism>
<keyword evidence="5" id="KW-0961">Cell wall biogenesis/degradation</keyword>
<feature type="region of interest" description="Disordered" evidence="6">
    <location>
        <begin position="170"/>
        <end position="189"/>
    </location>
</feature>
<dbReference type="InterPro" id="IPR038063">
    <property type="entry name" value="Transpep_catalytic_dom"/>
</dbReference>
<dbReference type="Pfam" id="PF03734">
    <property type="entry name" value="YkuD"/>
    <property type="match status" value="1"/>
</dbReference>
<evidence type="ECO:0000256" key="2">
    <source>
        <dbReference type="ARBA" id="ARBA00022679"/>
    </source>
</evidence>
<proteinExistence type="predicted"/>
<keyword evidence="7" id="KW-0472">Membrane</keyword>
<evidence type="ECO:0000256" key="7">
    <source>
        <dbReference type="SAM" id="Phobius"/>
    </source>
</evidence>
<evidence type="ECO:0000256" key="6">
    <source>
        <dbReference type="SAM" id="MobiDB-lite"/>
    </source>
</evidence>
<name>A0A1T4VZY8_9FIRM</name>
<feature type="region of interest" description="Disordered" evidence="6">
    <location>
        <begin position="81"/>
        <end position="111"/>
    </location>
</feature>
<dbReference type="STRING" id="39495.SAMN02745111_02022"/>
<gene>
    <name evidence="9" type="ORF">SAMN02745111_02022</name>
</gene>
<dbReference type="GO" id="GO:0016740">
    <property type="term" value="F:transferase activity"/>
    <property type="evidence" value="ECO:0007669"/>
    <property type="project" value="UniProtKB-KW"/>
</dbReference>
<dbReference type="AlphaFoldDB" id="A0A1T4VZY8"/>
<dbReference type="CDD" id="cd16913">
    <property type="entry name" value="YkuD_like"/>
    <property type="match status" value="1"/>
</dbReference>
<feature type="transmembrane region" description="Helical" evidence="7">
    <location>
        <begin position="131"/>
        <end position="155"/>
    </location>
</feature>
<accession>A0A1T4VZY8</accession>
<evidence type="ECO:0000259" key="8">
    <source>
        <dbReference type="Pfam" id="PF03734"/>
    </source>
</evidence>
<dbReference type="EMBL" id="FUXZ01000013">
    <property type="protein sequence ID" value="SKA70395.1"/>
    <property type="molecule type" value="Genomic_DNA"/>
</dbReference>
<keyword evidence="4" id="KW-0573">Peptidoglycan synthesis</keyword>
<dbReference type="GO" id="GO:0008360">
    <property type="term" value="P:regulation of cell shape"/>
    <property type="evidence" value="ECO:0007669"/>
    <property type="project" value="UniProtKB-KW"/>
</dbReference>
<dbReference type="GO" id="GO:0009252">
    <property type="term" value="P:peptidoglycan biosynthetic process"/>
    <property type="evidence" value="ECO:0007669"/>
    <property type="project" value="UniProtKB-UniPathway"/>
</dbReference>
<dbReference type="SUPFAM" id="SSF141523">
    <property type="entry name" value="L,D-transpeptidase catalytic domain-like"/>
    <property type="match status" value="1"/>
</dbReference>
<evidence type="ECO:0000256" key="1">
    <source>
        <dbReference type="ARBA" id="ARBA00004752"/>
    </source>
</evidence>
<dbReference type="UniPathway" id="UPA00219"/>
<evidence type="ECO:0000256" key="3">
    <source>
        <dbReference type="ARBA" id="ARBA00022960"/>
    </source>
</evidence>
<keyword evidence="2" id="KW-0808">Transferase</keyword>
<keyword evidence="7" id="KW-0812">Transmembrane</keyword>
<sequence>MYRPEKLKSIKIKTNKNITEFEKKQAWYYFGDTGLVLLYKGFSMFTKYNFCSIMCVVTLKFKKRESWSIVMFEDEEKKLNNDTTEKENNEISGSALMDSLNSNDNKEVDPSTRGRLMVEEGRKRRRKRKNLFDFGLNLLQLAIVAVFVIGVLSFAKNKLDAERDVTSIDKKNEETVTGEDETETGAGAQSEESFKFELVLNIKKYALIVNKKYKGKDPEVFKVMKCNIGNDVKKGEYKIKDRYSWTQTGDLEKTKGSTATHPGKDKIGFSTYFGGKSDAYWSQYTCRYAENLWIGSVYYTNPYKYYMVKESYDKLGKYDLDGGCIQLCVRDAKWIYKNCPDGTKFTVEKGKKSDKLSMKFEDIPERYKKCGWDPTDSSKQNPYNKASNGNLVVNENKIIVERGSKIDYLANVLLLSDKGKDITRKVKYDETTSAAEDEHVVEYSYKKKDGTKLKAKIKYKIVDTTPPIVRFTSEKKDDYVVKTKEKYEDKLTNDKLKKEIEDKLKKVINASDLGSKEDNKKIEFNYPKKIKFGDNIIRMSIKDYYGNETCFNAVINIEYEPK</sequence>
<evidence type="ECO:0000313" key="9">
    <source>
        <dbReference type="EMBL" id="SKA70395.1"/>
    </source>
</evidence>
<dbReference type="GO" id="GO:0071555">
    <property type="term" value="P:cell wall organization"/>
    <property type="evidence" value="ECO:0007669"/>
    <property type="project" value="UniProtKB-KW"/>
</dbReference>
<evidence type="ECO:0000256" key="5">
    <source>
        <dbReference type="ARBA" id="ARBA00023316"/>
    </source>
</evidence>
<feature type="domain" description="L,D-TPase catalytic" evidence="8">
    <location>
        <begin position="216"/>
        <end position="346"/>
    </location>
</feature>
<dbReference type="Proteomes" id="UP000190814">
    <property type="component" value="Unassembled WGS sequence"/>
</dbReference>
<keyword evidence="7" id="KW-1133">Transmembrane helix</keyword>
<dbReference type="Gene3D" id="2.40.440.10">
    <property type="entry name" value="L,D-transpeptidase catalytic domain-like"/>
    <property type="match status" value="1"/>
</dbReference>
<evidence type="ECO:0000256" key="4">
    <source>
        <dbReference type="ARBA" id="ARBA00022984"/>
    </source>
</evidence>
<reference evidence="9 10" key="1">
    <citation type="submission" date="2017-02" db="EMBL/GenBank/DDBJ databases">
        <authorList>
            <person name="Peterson S.W."/>
        </authorList>
    </citation>
    <scope>NUCLEOTIDE SEQUENCE [LARGE SCALE GENOMIC DNA]</scope>
    <source>
        <strain evidence="9 10">ATCC 35992</strain>
    </source>
</reference>
<keyword evidence="10" id="KW-1185">Reference proteome</keyword>
<protein>
    <recommendedName>
        <fullName evidence="8">L,D-TPase catalytic domain-containing protein</fullName>
    </recommendedName>
</protein>